<evidence type="ECO:0000256" key="11">
    <source>
        <dbReference type="ARBA" id="ARBA00050990"/>
    </source>
</evidence>
<evidence type="ECO:0000313" key="18">
    <source>
        <dbReference type="WBParaSite" id="TREG1_80810.1"/>
    </source>
</evidence>
<dbReference type="Pfam" id="PF00753">
    <property type="entry name" value="Lactamase_B"/>
    <property type="match status" value="1"/>
</dbReference>
<dbReference type="InterPro" id="IPR051682">
    <property type="entry name" value="Mito_Persulfide_Diox"/>
</dbReference>
<evidence type="ECO:0000256" key="5">
    <source>
        <dbReference type="ARBA" id="ARBA00022946"/>
    </source>
</evidence>
<evidence type="ECO:0000256" key="13">
    <source>
        <dbReference type="ARBA" id="ARBA00066686"/>
    </source>
</evidence>
<dbReference type="GO" id="GO:0006749">
    <property type="term" value="P:glutathione metabolic process"/>
    <property type="evidence" value="ECO:0007669"/>
    <property type="project" value="InterPro"/>
</dbReference>
<name>A0AA85KG63_TRIRE</name>
<dbReference type="PANTHER" id="PTHR43084">
    <property type="entry name" value="PERSULFIDE DIOXYGENASE ETHE1"/>
    <property type="match status" value="1"/>
</dbReference>
<evidence type="ECO:0000256" key="14">
    <source>
        <dbReference type="ARBA" id="ARBA00067300"/>
    </source>
</evidence>
<comment type="similarity">
    <text evidence="3">Belongs to the metallo-beta-lactamase superfamily. Glyoxalase II family.</text>
</comment>
<evidence type="ECO:0000256" key="9">
    <source>
        <dbReference type="ARBA" id="ARBA00023004"/>
    </source>
</evidence>
<comment type="subunit">
    <text evidence="12">Homodimer. Monomer. Interacts with TST. May interact with RELA.</text>
</comment>
<feature type="domain" description="Metallo-beta-lactamase" evidence="16">
    <location>
        <begin position="41"/>
        <end position="201"/>
    </location>
</feature>
<comment type="catalytic activity">
    <reaction evidence="11">
        <text>S-sulfanylglutathione + O2 + H2O = sulfite + glutathione + 2 H(+)</text>
        <dbReference type="Rhea" id="RHEA:12981"/>
        <dbReference type="ChEBI" id="CHEBI:15377"/>
        <dbReference type="ChEBI" id="CHEBI:15378"/>
        <dbReference type="ChEBI" id="CHEBI:15379"/>
        <dbReference type="ChEBI" id="CHEBI:17359"/>
        <dbReference type="ChEBI" id="CHEBI:57925"/>
        <dbReference type="ChEBI" id="CHEBI:58905"/>
        <dbReference type="EC" id="1.13.11.18"/>
    </reaction>
</comment>
<dbReference type="AlphaFoldDB" id="A0AA85KG63"/>
<sequence>MKVGIQLLQEYCDLIIMATRVPLLAAGGPLIFRQLFEKVSCTYTYLLADARTRDAVLIDPVLETVERDTKALNQLNLKLGPIINTHLHADHVTGSGLLKRIPGSYSVLGHYDGAKSDMKIRPGDRIKFGNFELECRSTPGHTIGCMTLVLHSAGIAFTGDALLIRGCGRTDFQGGSAETLYESVHSQIFSLPDDYILFPAHDYLGNTMTTVGEEKAHNPRLTKSKQEFVKVMNELNLPKPKQMDRAIPLNLKCGVNDE</sequence>
<comment type="cofactor">
    <cofactor evidence="1">
        <name>Fe(2+)</name>
        <dbReference type="ChEBI" id="CHEBI:29033"/>
    </cofactor>
</comment>
<evidence type="ECO:0000256" key="15">
    <source>
        <dbReference type="ARBA" id="ARBA00077964"/>
    </source>
</evidence>
<dbReference type="EC" id="1.13.11.18" evidence="13"/>
<evidence type="ECO:0000256" key="12">
    <source>
        <dbReference type="ARBA" id="ARBA00065219"/>
    </source>
</evidence>
<evidence type="ECO:0000259" key="16">
    <source>
        <dbReference type="SMART" id="SM00849"/>
    </source>
</evidence>
<evidence type="ECO:0000256" key="8">
    <source>
        <dbReference type="ARBA" id="ARBA00023002"/>
    </source>
</evidence>
<comment type="subcellular location">
    <subcellularLocation>
        <location evidence="2">Mitochondrion</location>
    </subcellularLocation>
</comment>
<dbReference type="GO" id="GO:0005739">
    <property type="term" value="C:mitochondrion"/>
    <property type="evidence" value="ECO:0007669"/>
    <property type="project" value="UniProtKB-SubCell"/>
</dbReference>
<dbReference type="PANTHER" id="PTHR43084:SF1">
    <property type="entry name" value="PERSULFIDE DIOXYGENASE ETHE1, MITOCHONDRIAL"/>
    <property type="match status" value="1"/>
</dbReference>
<evidence type="ECO:0000256" key="2">
    <source>
        <dbReference type="ARBA" id="ARBA00004173"/>
    </source>
</evidence>
<keyword evidence="6" id="KW-0223">Dioxygenase</keyword>
<proteinExistence type="inferred from homology"/>
<dbReference type="InterPro" id="IPR036866">
    <property type="entry name" value="RibonucZ/Hydroxyglut_hydro"/>
</dbReference>
<reference evidence="18" key="2">
    <citation type="submission" date="2023-11" db="UniProtKB">
        <authorList>
            <consortium name="WormBaseParasite"/>
        </authorList>
    </citation>
    <scope>IDENTIFICATION</scope>
</reference>
<dbReference type="SMART" id="SM00849">
    <property type="entry name" value="Lactamase_B"/>
    <property type="match status" value="1"/>
</dbReference>
<accession>A0AA85KG63</accession>
<evidence type="ECO:0000256" key="6">
    <source>
        <dbReference type="ARBA" id="ARBA00022964"/>
    </source>
</evidence>
<dbReference type="Gene3D" id="3.60.15.10">
    <property type="entry name" value="Ribonuclease Z/Hydroxyacylglutathione hydrolase-like"/>
    <property type="match status" value="1"/>
</dbReference>
<evidence type="ECO:0000256" key="3">
    <source>
        <dbReference type="ARBA" id="ARBA00006759"/>
    </source>
</evidence>
<keyword evidence="8" id="KW-0560">Oxidoreductase</keyword>
<dbReference type="SUPFAM" id="SSF56281">
    <property type="entry name" value="Metallo-hydrolase/oxidoreductase"/>
    <property type="match status" value="1"/>
</dbReference>
<dbReference type="InterPro" id="IPR001279">
    <property type="entry name" value="Metallo-B-lactamas"/>
</dbReference>
<evidence type="ECO:0000256" key="10">
    <source>
        <dbReference type="ARBA" id="ARBA00023128"/>
    </source>
</evidence>
<keyword evidence="5" id="KW-0809">Transit peptide</keyword>
<protein>
    <recommendedName>
        <fullName evidence="14">Persulfide dioxygenase ETHE1, mitochondrial</fullName>
        <ecNumber evidence="13">1.13.11.18</ecNumber>
    </recommendedName>
    <alternativeName>
        <fullName evidence="15">Sulfur dioxygenase ETHE1</fullName>
    </alternativeName>
</protein>
<keyword evidence="4" id="KW-0479">Metal-binding</keyword>
<dbReference type="GO" id="GO:0046872">
    <property type="term" value="F:metal ion binding"/>
    <property type="evidence" value="ECO:0007669"/>
    <property type="project" value="UniProtKB-KW"/>
</dbReference>
<keyword evidence="9" id="KW-0408">Iron</keyword>
<reference evidence="17" key="1">
    <citation type="submission" date="2022-06" db="EMBL/GenBank/DDBJ databases">
        <authorList>
            <person name="Berger JAMES D."/>
            <person name="Berger JAMES D."/>
        </authorList>
    </citation>
    <scope>NUCLEOTIDE SEQUENCE [LARGE SCALE GENOMIC DNA]</scope>
</reference>
<dbReference type="FunFam" id="3.60.15.10:FF:000013">
    <property type="entry name" value="Persulfide dioxygenase ETHE1, mitochondrial"/>
    <property type="match status" value="1"/>
</dbReference>
<organism evidence="17 18">
    <name type="scientific">Trichobilharzia regenti</name>
    <name type="common">Nasal bird schistosome</name>
    <dbReference type="NCBI Taxonomy" id="157069"/>
    <lineage>
        <taxon>Eukaryota</taxon>
        <taxon>Metazoa</taxon>
        <taxon>Spiralia</taxon>
        <taxon>Lophotrochozoa</taxon>
        <taxon>Platyhelminthes</taxon>
        <taxon>Trematoda</taxon>
        <taxon>Digenea</taxon>
        <taxon>Strigeidida</taxon>
        <taxon>Schistosomatoidea</taxon>
        <taxon>Schistosomatidae</taxon>
        <taxon>Trichobilharzia</taxon>
    </lineage>
</organism>
<dbReference type="InterPro" id="IPR044528">
    <property type="entry name" value="POD-like_MBL-fold"/>
</dbReference>
<evidence type="ECO:0000313" key="17">
    <source>
        <dbReference type="Proteomes" id="UP000050795"/>
    </source>
</evidence>
<evidence type="ECO:0000256" key="4">
    <source>
        <dbReference type="ARBA" id="ARBA00022723"/>
    </source>
</evidence>
<dbReference type="GO" id="GO:0070813">
    <property type="term" value="P:hydrogen sulfide metabolic process"/>
    <property type="evidence" value="ECO:0007669"/>
    <property type="project" value="TreeGrafter"/>
</dbReference>
<keyword evidence="7" id="KW-0007">Acetylation</keyword>
<keyword evidence="17" id="KW-1185">Reference proteome</keyword>
<evidence type="ECO:0000256" key="1">
    <source>
        <dbReference type="ARBA" id="ARBA00001954"/>
    </source>
</evidence>
<dbReference type="CDD" id="cd07724">
    <property type="entry name" value="POD-like_MBL-fold"/>
    <property type="match status" value="1"/>
</dbReference>
<dbReference type="GO" id="GO:0050313">
    <property type="term" value="F:sulfur dioxygenase activity"/>
    <property type="evidence" value="ECO:0007669"/>
    <property type="project" value="UniProtKB-EC"/>
</dbReference>
<evidence type="ECO:0000256" key="7">
    <source>
        <dbReference type="ARBA" id="ARBA00022990"/>
    </source>
</evidence>
<dbReference type="WBParaSite" id="TREG1_80810.1">
    <property type="protein sequence ID" value="TREG1_80810.1"/>
    <property type="gene ID" value="TREG1_80810"/>
</dbReference>
<dbReference type="Proteomes" id="UP000050795">
    <property type="component" value="Unassembled WGS sequence"/>
</dbReference>
<keyword evidence="10" id="KW-0496">Mitochondrion</keyword>